<dbReference type="SUPFAM" id="SSF56935">
    <property type="entry name" value="Porins"/>
    <property type="match status" value="1"/>
</dbReference>
<dbReference type="OrthoDB" id="1118734at2"/>
<gene>
    <name evidence="2" type="ORF">D0T11_20650</name>
</gene>
<dbReference type="Pfam" id="PF10677">
    <property type="entry name" value="DUF2490"/>
    <property type="match status" value="1"/>
</dbReference>
<dbReference type="AlphaFoldDB" id="A0A418QJP8"/>
<dbReference type="EMBL" id="QYCN01000060">
    <property type="protein sequence ID" value="RIY05329.1"/>
    <property type="molecule type" value="Genomic_DNA"/>
</dbReference>
<organism evidence="2 3">
    <name type="scientific">Hymenobacter rubripertinctus</name>
    <dbReference type="NCBI Taxonomy" id="2029981"/>
    <lineage>
        <taxon>Bacteria</taxon>
        <taxon>Pseudomonadati</taxon>
        <taxon>Bacteroidota</taxon>
        <taxon>Cytophagia</taxon>
        <taxon>Cytophagales</taxon>
        <taxon>Hymenobacteraceae</taxon>
        <taxon>Hymenobacter</taxon>
    </lineage>
</organism>
<name>A0A418QJP8_9BACT</name>
<reference evidence="2 3" key="2">
    <citation type="submission" date="2019-01" db="EMBL/GenBank/DDBJ databases">
        <title>Hymenobacter humicola sp. nov., isolated from soils in Antarctica.</title>
        <authorList>
            <person name="Sedlacek I."/>
            <person name="Holochova P."/>
            <person name="Kralova S."/>
            <person name="Pantucek R."/>
            <person name="Stankova E."/>
            <person name="Vrbovska V."/>
            <person name="Kristofova L."/>
            <person name="Svec P."/>
            <person name="Busse H.-J."/>
        </authorList>
    </citation>
    <scope>NUCLEOTIDE SEQUENCE [LARGE SCALE GENOMIC DNA]</scope>
    <source>
        <strain evidence="2 3">CCM 8852</strain>
    </source>
</reference>
<dbReference type="InterPro" id="IPR019619">
    <property type="entry name" value="DUF2490"/>
</dbReference>
<dbReference type="Proteomes" id="UP000284250">
    <property type="component" value="Unassembled WGS sequence"/>
</dbReference>
<sequence length="259" mass="29421">MRTSPSFCKGLKLLPSLLLLLLHPGTAQQLLAPSSASPTSQTNTWLMFLSDVRFGPRWGLHAEAQVLRTHTSELGLQNVLRAGANYYATDNLLLTGGYAYSRAFPDAGYPVPTGPEHRLYQQLQFRDTGSRVQVQHRYRLEQRWVQLQPAQPHAFLNRMRYQLRLTMPLIGKELTPGVPFVTVSDEVFLGFGRRESAGLIKQNRAYAALGYQITKAAAIEIGYLNQLVQPPRESRRFEMNENVQFSLCFNPDFRRKLVD</sequence>
<accession>A0A418QJP8</accession>
<keyword evidence="1" id="KW-0732">Signal</keyword>
<reference evidence="2 3" key="1">
    <citation type="submission" date="2018-09" db="EMBL/GenBank/DDBJ databases">
        <authorList>
            <person name="Zeman M."/>
            <person name="Pardy F."/>
        </authorList>
    </citation>
    <scope>NUCLEOTIDE SEQUENCE [LARGE SCALE GENOMIC DNA]</scope>
    <source>
        <strain evidence="2 3">CCM 8852</strain>
    </source>
</reference>
<feature type="chain" id="PRO_5019343313" evidence="1">
    <location>
        <begin position="28"/>
        <end position="259"/>
    </location>
</feature>
<feature type="signal peptide" evidence="1">
    <location>
        <begin position="1"/>
        <end position="27"/>
    </location>
</feature>
<evidence type="ECO:0000313" key="2">
    <source>
        <dbReference type="EMBL" id="RIY05329.1"/>
    </source>
</evidence>
<comment type="caution">
    <text evidence="2">The sequence shown here is derived from an EMBL/GenBank/DDBJ whole genome shotgun (WGS) entry which is preliminary data.</text>
</comment>
<proteinExistence type="predicted"/>
<dbReference type="RefSeq" id="WP_119657712.1">
    <property type="nucleotide sequence ID" value="NZ_JBHUOI010000080.1"/>
</dbReference>
<keyword evidence="3" id="KW-1185">Reference proteome</keyword>
<evidence type="ECO:0000256" key="1">
    <source>
        <dbReference type="SAM" id="SignalP"/>
    </source>
</evidence>
<protein>
    <submittedName>
        <fullName evidence="2">DUF2490 domain-containing protein</fullName>
    </submittedName>
</protein>
<evidence type="ECO:0000313" key="3">
    <source>
        <dbReference type="Proteomes" id="UP000284250"/>
    </source>
</evidence>